<gene>
    <name evidence="2" type="ORF">POPTR_012G109500</name>
</gene>
<evidence type="ECO:0000256" key="1">
    <source>
        <dbReference type="SAM" id="Coils"/>
    </source>
</evidence>
<keyword evidence="1" id="KW-0175">Coiled coil</keyword>
<dbReference type="EMBL" id="CM009301">
    <property type="protein sequence ID" value="RQO98586.1"/>
    <property type="molecule type" value="Genomic_DNA"/>
</dbReference>
<accession>A0A3N7FX52</accession>
<reference evidence="2" key="2">
    <citation type="submission" date="2017-07" db="EMBL/GenBank/DDBJ databases">
        <title>WGS assembly of Populus trichocarpa.</title>
        <authorList>
            <person name="Tuskan G."/>
            <person name="Difazio S."/>
            <person name="Jansson S."/>
            <person name="Bohlmann J."/>
            <person name="Grigoriev I."/>
            <person name="Hellsten U."/>
            <person name="Putnam N."/>
            <person name="Ralph S."/>
            <person name="Rombauts S."/>
            <person name="Salamov A."/>
            <person name="Schein J."/>
            <person name="Sterck L."/>
            <person name="Aerts A."/>
            <person name="Bhalerao R."/>
            <person name="Bhalerao R."/>
            <person name="Blaudez D."/>
            <person name="Boerjan W."/>
            <person name="Brun A."/>
            <person name="Brunner A."/>
            <person name="Busov V."/>
            <person name="Campbell M."/>
            <person name="Carlson J."/>
            <person name="Chalot M."/>
            <person name="Chapman J."/>
            <person name="Chen G."/>
            <person name="Cooper D."/>
            <person name="Coutinho P."/>
            <person name="Couturier J."/>
            <person name="Covert S."/>
            <person name="Cronk Q."/>
            <person name="Cunningham R."/>
            <person name="Davis J."/>
            <person name="Degroeve S."/>
            <person name="Dejardin A."/>
            <person name="Depamphilis C."/>
            <person name="Detter J."/>
            <person name="Dirks B."/>
            <person name="Dubchak I."/>
            <person name="Duplessis S."/>
            <person name="Ehlting J."/>
            <person name="Ellis B."/>
            <person name="Gendler K."/>
            <person name="Goodstein D."/>
            <person name="Gribskov M."/>
            <person name="Grimwood J."/>
            <person name="Groover A."/>
            <person name="Gunter L."/>
            <person name="Hamberger B."/>
            <person name="Heinze B."/>
            <person name="Helariutta Y."/>
            <person name="Henrissat B."/>
            <person name="Holligan D."/>
            <person name="Holt R."/>
            <person name="Huang W."/>
            <person name="Islam-Faridi N."/>
            <person name="Jones S."/>
            <person name="Jones-Rhoades M."/>
            <person name="Jorgensen R."/>
            <person name="Joshi C."/>
            <person name="Kangasjarvi J."/>
            <person name="Karlsson J."/>
            <person name="Kelleher C."/>
            <person name="Kirkpatrick R."/>
            <person name="Kirst M."/>
            <person name="Kohler A."/>
            <person name="Kalluri U."/>
            <person name="Larimer F."/>
            <person name="Leebens-Mack J."/>
            <person name="Leple J."/>
            <person name="Locascio P."/>
            <person name="Lou Y."/>
            <person name="Lucas S."/>
            <person name="Martin F."/>
            <person name="Montanini B."/>
            <person name="Napoli C."/>
            <person name="Nelson D."/>
            <person name="Nelson C."/>
            <person name="Nieminen K."/>
            <person name="Nilsson O."/>
            <person name="Pereda V."/>
            <person name="Peter G."/>
            <person name="Philippe R."/>
            <person name="Pilate G."/>
            <person name="Poliakov A."/>
            <person name="Razumovskaya J."/>
            <person name="Richardson P."/>
            <person name="Rinaldi C."/>
            <person name="Ritland K."/>
            <person name="Rouze P."/>
            <person name="Ryaboy D."/>
            <person name="Schmutz J."/>
            <person name="Schrader J."/>
            <person name="Segerman B."/>
            <person name="Shin H."/>
            <person name="Siddiqui A."/>
            <person name="Sterky F."/>
            <person name="Terry A."/>
            <person name="Tsai C."/>
            <person name="Uberbacher E."/>
            <person name="Unneberg P."/>
            <person name="Vahala J."/>
            <person name="Wall K."/>
            <person name="Wessler S."/>
            <person name="Yang G."/>
            <person name="Yin T."/>
            <person name="Douglas C."/>
            <person name="Marra M."/>
            <person name="Sandberg G."/>
            <person name="Van De Peer Y."/>
            <person name="Rokhsar D."/>
        </authorList>
    </citation>
    <scope>NUCLEOTIDE SEQUENCE</scope>
    <source>
        <strain evidence="2">Nisqually-1</strain>
    </source>
</reference>
<evidence type="ECO:0000313" key="2">
    <source>
        <dbReference type="EMBL" id="RQO98585.1"/>
    </source>
</evidence>
<evidence type="ECO:0000313" key="3">
    <source>
        <dbReference type="Proteomes" id="UP000006729"/>
    </source>
</evidence>
<dbReference type="Proteomes" id="UP000006729">
    <property type="component" value="Chromosome 12"/>
</dbReference>
<protein>
    <submittedName>
        <fullName evidence="2">Uncharacterized protein</fullName>
    </submittedName>
</protein>
<dbReference type="EMBL" id="CM009301">
    <property type="protein sequence ID" value="RQO98585.1"/>
    <property type="molecule type" value="Genomic_DNA"/>
</dbReference>
<name>A0A3N7FX52_POPTR</name>
<dbReference type="AlphaFoldDB" id="A0A3N7FX52"/>
<dbReference type="InParanoid" id="A0A3N7FX52"/>
<feature type="coiled-coil region" evidence="1">
    <location>
        <begin position="31"/>
        <end position="121"/>
    </location>
</feature>
<reference evidence="2 3" key="1">
    <citation type="journal article" date="2006" name="Science">
        <title>The genome of black cottonwood, Populus trichocarpa (Torr. &amp; Gray).</title>
        <authorList>
            <person name="Tuskan G.A."/>
            <person name="Difazio S."/>
            <person name="Jansson S."/>
            <person name="Bohlmann J."/>
            <person name="Grigoriev I."/>
            <person name="Hellsten U."/>
            <person name="Putnam N."/>
            <person name="Ralph S."/>
            <person name="Rombauts S."/>
            <person name="Salamov A."/>
            <person name="Schein J."/>
            <person name="Sterck L."/>
            <person name="Aerts A."/>
            <person name="Bhalerao R.R."/>
            <person name="Bhalerao R.P."/>
            <person name="Blaudez D."/>
            <person name="Boerjan W."/>
            <person name="Brun A."/>
            <person name="Brunner A."/>
            <person name="Busov V."/>
            <person name="Campbell M."/>
            <person name="Carlson J."/>
            <person name="Chalot M."/>
            <person name="Chapman J."/>
            <person name="Chen G.L."/>
            <person name="Cooper D."/>
            <person name="Coutinho P.M."/>
            <person name="Couturier J."/>
            <person name="Covert S."/>
            <person name="Cronk Q."/>
            <person name="Cunningham R."/>
            <person name="Davis J."/>
            <person name="Degroeve S."/>
            <person name="Dejardin A."/>
            <person name="Depamphilis C."/>
            <person name="Detter J."/>
            <person name="Dirks B."/>
            <person name="Dubchak I."/>
            <person name="Duplessis S."/>
            <person name="Ehlting J."/>
            <person name="Ellis B."/>
            <person name="Gendler K."/>
            <person name="Goodstein D."/>
            <person name="Gribskov M."/>
            <person name="Grimwood J."/>
            <person name="Groover A."/>
            <person name="Gunter L."/>
            <person name="Hamberger B."/>
            <person name="Heinze B."/>
            <person name="Helariutta Y."/>
            <person name="Henrissat B."/>
            <person name="Holligan D."/>
            <person name="Holt R."/>
            <person name="Huang W."/>
            <person name="Islam-Faridi N."/>
            <person name="Jones S."/>
            <person name="Jones-Rhoades M."/>
            <person name="Jorgensen R."/>
            <person name="Joshi C."/>
            <person name="Kangasjarvi J."/>
            <person name="Karlsson J."/>
            <person name="Kelleher C."/>
            <person name="Kirkpatrick R."/>
            <person name="Kirst M."/>
            <person name="Kohler A."/>
            <person name="Kalluri U."/>
            <person name="Larimer F."/>
            <person name="Leebens-Mack J."/>
            <person name="Leple J.C."/>
            <person name="Locascio P."/>
            <person name="Lou Y."/>
            <person name="Lucas S."/>
            <person name="Martin F."/>
            <person name="Montanini B."/>
            <person name="Napoli C."/>
            <person name="Nelson D.R."/>
            <person name="Nelson C."/>
            <person name="Nieminen K."/>
            <person name="Nilsson O."/>
            <person name="Pereda V."/>
            <person name="Peter G."/>
            <person name="Philippe R."/>
            <person name="Pilate G."/>
            <person name="Poliakov A."/>
            <person name="Razumovskaya J."/>
            <person name="Richardson P."/>
            <person name="Rinaldi C."/>
            <person name="Ritland K."/>
            <person name="Rouze P."/>
            <person name="Ryaboy D."/>
            <person name="Schmutz J."/>
            <person name="Schrader J."/>
            <person name="Segerman B."/>
            <person name="Shin H."/>
            <person name="Siddiqui A."/>
            <person name="Sterky F."/>
            <person name="Terry A."/>
            <person name="Tsai C.J."/>
            <person name="Uberbacher E."/>
            <person name="Unneberg P."/>
            <person name="Vahala J."/>
            <person name="Wall K."/>
            <person name="Wessler S."/>
            <person name="Yang G."/>
            <person name="Yin T."/>
            <person name="Douglas C."/>
            <person name="Marra M."/>
            <person name="Sandberg G."/>
            <person name="Van de Peer Y."/>
            <person name="Rokhsar D."/>
        </authorList>
    </citation>
    <scope>NUCLEOTIDE SEQUENCE [LARGE SCALE GENOMIC DNA]</scope>
    <source>
        <strain evidence="3">cv. Nisqually</strain>
        <strain evidence="2">Nisqually-1</strain>
    </source>
</reference>
<organism evidence="2 3">
    <name type="scientific">Populus trichocarpa</name>
    <name type="common">Western balsam poplar</name>
    <name type="synonym">Populus balsamifera subsp. trichocarpa</name>
    <dbReference type="NCBI Taxonomy" id="3694"/>
    <lineage>
        <taxon>Eukaryota</taxon>
        <taxon>Viridiplantae</taxon>
        <taxon>Streptophyta</taxon>
        <taxon>Embryophyta</taxon>
        <taxon>Tracheophyta</taxon>
        <taxon>Spermatophyta</taxon>
        <taxon>Magnoliopsida</taxon>
        <taxon>eudicotyledons</taxon>
        <taxon>Gunneridae</taxon>
        <taxon>Pentapetalae</taxon>
        <taxon>rosids</taxon>
        <taxon>fabids</taxon>
        <taxon>Malpighiales</taxon>
        <taxon>Salicaceae</taxon>
        <taxon>Saliceae</taxon>
        <taxon>Populus</taxon>
    </lineage>
</organism>
<keyword evidence="3" id="KW-1185">Reference proteome</keyword>
<dbReference type="Gramene" id="Potri.012G109500.4.v4.1">
    <property type="protein sequence ID" value="Potri.012G109500.4.v4.1"/>
    <property type="gene ID" value="Potri.012G109500.v4.1"/>
</dbReference>
<dbReference type="SMR" id="A0A3N7FX52"/>
<sequence>MMCAHSTTRWAAEERPLKDVILRHRVDQIAHHRLRDERNVLEDELRDVKASYASLMGEMQEARIRLVSSEQRLQEVLIEVSASRETIAELRASKDALRLELQAVKEELKNSKAKLQGLKTSSGDLKDFFRGSAALDEVVGDKIFLAMSNLYFFNRSRGMQVDFSAAFHPFTVPDFDDVFPARASAANRGEYLDAEPGLDVI</sequence>
<proteinExistence type="predicted"/>